<dbReference type="EnsemblPlants" id="AES77808">
    <property type="protein sequence ID" value="AES77808"/>
    <property type="gene ID" value="MTR_7g017470"/>
</dbReference>
<reference evidence="3" key="3">
    <citation type="submission" date="2015-04" db="UniProtKB">
        <authorList>
            <consortium name="EnsemblPlants"/>
        </authorList>
    </citation>
    <scope>IDENTIFICATION</scope>
    <source>
        <strain evidence="3">cv. Jemalong A17</strain>
    </source>
</reference>
<dbReference type="PaxDb" id="3880-AES77808"/>
<reference evidence="2 4" key="1">
    <citation type="journal article" date="2011" name="Nature">
        <title>The Medicago genome provides insight into the evolution of rhizobial symbioses.</title>
        <authorList>
            <person name="Young N.D."/>
            <person name="Debelle F."/>
            <person name="Oldroyd G.E."/>
            <person name="Geurts R."/>
            <person name="Cannon S.B."/>
            <person name="Udvardi M.K."/>
            <person name="Benedito V.A."/>
            <person name="Mayer K.F."/>
            <person name="Gouzy J."/>
            <person name="Schoof H."/>
            <person name="Van de Peer Y."/>
            <person name="Proost S."/>
            <person name="Cook D.R."/>
            <person name="Meyers B.C."/>
            <person name="Spannagl M."/>
            <person name="Cheung F."/>
            <person name="De Mita S."/>
            <person name="Krishnakumar V."/>
            <person name="Gundlach H."/>
            <person name="Zhou S."/>
            <person name="Mudge J."/>
            <person name="Bharti A.K."/>
            <person name="Murray J.D."/>
            <person name="Naoumkina M.A."/>
            <person name="Rosen B."/>
            <person name="Silverstein K.A."/>
            <person name="Tang H."/>
            <person name="Rombauts S."/>
            <person name="Zhao P.X."/>
            <person name="Zhou P."/>
            <person name="Barbe V."/>
            <person name="Bardou P."/>
            <person name="Bechner M."/>
            <person name="Bellec A."/>
            <person name="Berger A."/>
            <person name="Berges H."/>
            <person name="Bidwell S."/>
            <person name="Bisseling T."/>
            <person name="Choisne N."/>
            <person name="Couloux A."/>
            <person name="Denny R."/>
            <person name="Deshpande S."/>
            <person name="Dai X."/>
            <person name="Doyle J.J."/>
            <person name="Dudez A.M."/>
            <person name="Farmer A.D."/>
            <person name="Fouteau S."/>
            <person name="Franken C."/>
            <person name="Gibelin C."/>
            <person name="Gish J."/>
            <person name="Goldstein S."/>
            <person name="Gonzalez A.J."/>
            <person name="Green P.J."/>
            <person name="Hallab A."/>
            <person name="Hartog M."/>
            <person name="Hua A."/>
            <person name="Humphray S.J."/>
            <person name="Jeong D.H."/>
            <person name="Jing Y."/>
            <person name="Jocker A."/>
            <person name="Kenton S.M."/>
            <person name="Kim D.J."/>
            <person name="Klee K."/>
            <person name="Lai H."/>
            <person name="Lang C."/>
            <person name="Lin S."/>
            <person name="Macmil S.L."/>
            <person name="Magdelenat G."/>
            <person name="Matthews L."/>
            <person name="McCorrison J."/>
            <person name="Monaghan E.L."/>
            <person name="Mun J.H."/>
            <person name="Najar F.Z."/>
            <person name="Nicholson C."/>
            <person name="Noirot C."/>
            <person name="O'Bleness M."/>
            <person name="Paule C.R."/>
            <person name="Poulain J."/>
            <person name="Prion F."/>
            <person name="Qin B."/>
            <person name="Qu C."/>
            <person name="Retzel E.F."/>
            <person name="Riddle C."/>
            <person name="Sallet E."/>
            <person name="Samain S."/>
            <person name="Samson N."/>
            <person name="Sanders I."/>
            <person name="Saurat O."/>
            <person name="Scarpelli C."/>
            <person name="Schiex T."/>
            <person name="Segurens B."/>
            <person name="Severin A.J."/>
            <person name="Sherrier D.J."/>
            <person name="Shi R."/>
            <person name="Sims S."/>
            <person name="Singer S.R."/>
            <person name="Sinharoy S."/>
            <person name="Sterck L."/>
            <person name="Viollet A."/>
            <person name="Wang B.B."/>
            <person name="Wang K."/>
            <person name="Wang M."/>
            <person name="Wang X."/>
            <person name="Warfsmann J."/>
            <person name="Weissenbach J."/>
            <person name="White D.D."/>
            <person name="White J.D."/>
            <person name="Wiley G.B."/>
            <person name="Wincker P."/>
            <person name="Xing Y."/>
            <person name="Yang L."/>
            <person name="Yao Z."/>
            <person name="Ying F."/>
            <person name="Zhai J."/>
            <person name="Zhou L."/>
            <person name="Zuber A."/>
            <person name="Denarie J."/>
            <person name="Dixon R.A."/>
            <person name="May G.D."/>
            <person name="Schwartz D.C."/>
            <person name="Rogers J."/>
            <person name="Quetier F."/>
            <person name="Town C.D."/>
            <person name="Roe B.A."/>
        </authorList>
    </citation>
    <scope>NUCLEOTIDE SEQUENCE [LARGE SCALE GENOMIC DNA]</scope>
    <source>
        <strain evidence="2">A17</strain>
        <strain evidence="3 4">cv. Jemalong A17</strain>
    </source>
</reference>
<keyword evidence="1" id="KW-0472">Membrane</keyword>
<feature type="transmembrane region" description="Helical" evidence="1">
    <location>
        <begin position="14"/>
        <end position="31"/>
    </location>
</feature>
<evidence type="ECO:0000313" key="4">
    <source>
        <dbReference type="Proteomes" id="UP000002051"/>
    </source>
</evidence>
<proteinExistence type="predicted"/>
<evidence type="ECO:0000313" key="3">
    <source>
        <dbReference type="EnsemblPlants" id="AES77808"/>
    </source>
</evidence>
<keyword evidence="4" id="KW-1185">Reference proteome</keyword>
<reference evidence="2 4" key="2">
    <citation type="journal article" date="2014" name="BMC Genomics">
        <title>An improved genome release (version Mt4.0) for the model legume Medicago truncatula.</title>
        <authorList>
            <person name="Tang H."/>
            <person name="Krishnakumar V."/>
            <person name="Bidwell S."/>
            <person name="Rosen B."/>
            <person name="Chan A."/>
            <person name="Zhou S."/>
            <person name="Gentzbittel L."/>
            <person name="Childs K.L."/>
            <person name="Yandell M."/>
            <person name="Gundlach H."/>
            <person name="Mayer K.F."/>
            <person name="Schwartz D.C."/>
            <person name="Town C.D."/>
        </authorList>
    </citation>
    <scope>GENOME REANNOTATION</scope>
    <source>
        <strain evidence="3 4">cv. Jemalong A17</strain>
    </source>
</reference>
<accession>G7KS04</accession>
<keyword evidence="1 2" id="KW-0812">Transmembrane</keyword>
<dbReference type="AlphaFoldDB" id="G7KS04"/>
<dbReference type="HOGENOM" id="CLU_3127382_0_0_1"/>
<name>G7KS04_MEDTR</name>
<protein>
    <submittedName>
        <fullName evidence="2">Transmembrane protein, putative</fullName>
    </submittedName>
</protein>
<evidence type="ECO:0000313" key="2">
    <source>
        <dbReference type="EMBL" id="AES77808.1"/>
    </source>
</evidence>
<dbReference type="Proteomes" id="UP000002051">
    <property type="component" value="Unassembled WGS sequence"/>
</dbReference>
<keyword evidence="1" id="KW-1133">Transmembrane helix</keyword>
<organism evidence="2 4">
    <name type="scientific">Medicago truncatula</name>
    <name type="common">Barrel medic</name>
    <name type="synonym">Medicago tribuloides</name>
    <dbReference type="NCBI Taxonomy" id="3880"/>
    <lineage>
        <taxon>Eukaryota</taxon>
        <taxon>Viridiplantae</taxon>
        <taxon>Streptophyta</taxon>
        <taxon>Embryophyta</taxon>
        <taxon>Tracheophyta</taxon>
        <taxon>Spermatophyta</taxon>
        <taxon>Magnoliopsida</taxon>
        <taxon>eudicotyledons</taxon>
        <taxon>Gunneridae</taxon>
        <taxon>Pentapetalae</taxon>
        <taxon>rosids</taxon>
        <taxon>fabids</taxon>
        <taxon>Fabales</taxon>
        <taxon>Fabaceae</taxon>
        <taxon>Papilionoideae</taxon>
        <taxon>50 kb inversion clade</taxon>
        <taxon>NPAAA clade</taxon>
        <taxon>Hologalegina</taxon>
        <taxon>IRL clade</taxon>
        <taxon>Trifolieae</taxon>
        <taxon>Medicago</taxon>
    </lineage>
</organism>
<sequence>MDEGDNMNTLASKGTYGVVLVANFYAFYMGMSQKPAVKAFNLEDNLFCRG</sequence>
<dbReference type="EMBL" id="CM001223">
    <property type="protein sequence ID" value="AES77808.1"/>
    <property type="molecule type" value="Genomic_DNA"/>
</dbReference>
<evidence type="ECO:0000256" key="1">
    <source>
        <dbReference type="SAM" id="Phobius"/>
    </source>
</evidence>
<gene>
    <name evidence="2" type="ordered locus">MTR_7g017470</name>
</gene>